<dbReference type="PROSITE" id="PS51387">
    <property type="entry name" value="FAD_PCMH"/>
    <property type="match status" value="1"/>
</dbReference>
<proteinExistence type="predicted"/>
<dbReference type="GO" id="GO:0071949">
    <property type="term" value="F:FAD binding"/>
    <property type="evidence" value="ECO:0007669"/>
    <property type="project" value="InterPro"/>
</dbReference>
<evidence type="ECO:0000256" key="2">
    <source>
        <dbReference type="ARBA" id="ARBA00022630"/>
    </source>
</evidence>
<organism evidence="6">
    <name type="scientific">candidate division WOR-3 bacterium</name>
    <dbReference type="NCBI Taxonomy" id="2052148"/>
    <lineage>
        <taxon>Bacteria</taxon>
        <taxon>Bacteria division WOR-3</taxon>
    </lineage>
</organism>
<gene>
    <name evidence="6" type="ORF">ENV70_04385</name>
</gene>
<dbReference type="FunFam" id="1.10.45.10:FF:000001">
    <property type="entry name" value="D-lactate dehydrogenase mitochondrial"/>
    <property type="match status" value="1"/>
</dbReference>
<evidence type="ECO:0000313" key="6">
    <source>
        <dbReference type="EMBL" id="HHS62837.1"/>
    </source>
</evidence>
<dbReference type="InterPro" id="IPR004113">
    <property type="entry name" value="FAD-bd_oxidored_4_C"/>
</dbReference>
<dbReference type="PANTHER" id="PTHR42934:SF2">
    <property type="entry name" value="GLYCOLATE OXIDASE SUBUNIT GLCD"/>
    <property type="match status" value="1"/>
</dbReference>
<evidence type="ECO:0000256" key="4">
    <source>
        <dbReference type="ARBA" id="ARBA00023002"/>
    </source>
</evidence>
<dbReference type="InterPro" id="IPR016169">
    <property type="entry name" value="FAD-bd_PCMH_sub2"/>
</dbReference>
<keyword evidence="4" id="KW-0560">Oxidoreductase</keyword>
<dbReference type="InterPro" id="IPR016164">
    <property type="entry name" value="FAD-linked_Oxase-like_C"/>
</dbReference>
<sequence length="476" mass="53143">MYNKVNEKIIESIISIVGKENVILEKETLENYAHDETPLYHSMPEVVVKPENTKQISEIMKLANANLIPVTPRGGGTSLSAGAVPVYNGIVLSLERMNHIKEVDGENLMAIVEPGIITGIMEKELAHYNLFFPPDPVSLDSCTIGGNIAECAGGPRAMKFGVTKNYITGLEIVLADGGIIRLGGKLLKNVTGYDIIDLFIGSEGTLGIVTEAIIKTLTIPEFVVDLYTPFKTVSEASQFSIEVLRSGIMPTAIELMEGDVVRMVEKYLQRKVPYSEANGHTIVEIDGNDKEYIKKMWEKIGDIALKFNALDVFVAETNQDRERIWEIRKKIGDSLKSQTKIIAREDLVVPRNRIPDLICQLKECVKNFGCELYAFGHLGDGNMHTDVGCTENNKITEDREKINKMRREMYEITIKLGGTITAEHGVGLSKIPYLSLALDKKTIELMMRIKKEFDPRNILNPGKIFNQSQFNHLTKL</sequence>
<dbReference type="Pfam" id="PF01565">
    <property type="entry name" value="FAD_binding_4"/>
    <property type="match status" value="1"/>
</dbReference>
<dbReference type="InterPro" id="IPR006094">
    <property type="entry name" value="Oxid_FAD_bind_N"/>
</dbReference>
<dbReference type="SUPFAM" id="SSF56176">
    <property type="entry name" value="FAD-binding/transporter-associated domain-like"/>
    <property type="match status" value="1"/>
</dbReference>
<dbReference type="Pfam" id="PF02913">
    <property type="entry name" value="FAD-oxidase_C"/>
    <property type="match status" value="1"/>
</dbReference>
<protein>
    <submittedName>
        <fullName evidence="6">FAD-binding protein</fullName>
    </submittedName>
</protein>
<keyword evidence="2" id="KW-0285">Flavoprotein</keyword>
<dbReference type="GO" id="GO:0016491">
    <property type="term" value="F:oxidoreductase activity"/>
    <property type="evidence" value="ECO:0007669"/>
    <property type="project" value="UniProtKB-KW"/>
</dbReference>
<keyword evidence="3" id="KW-0274">FAD</keyword>
<dbReference type="PANTHER" id="PTHR42934">
    <property type="entry name" value="GLYCOLATE OXIDASE SUBUNIT GLCD"/>
    <property type="match status" value="1"/>
</dbReference>
<dbReference type="Gene3D" id="3.30.70.2740">
    <property type="match status" value="1"/>
</dbReference>
<dbReference type="AlphaFoldDB" id="A0A7C6AFF0"/>
<dbReference type="SUPFAM" id="SSF55103">
    <property type="entry name" value="FAD-linked oxidases, C-terminal domain"/>
    <property type="match status" value="1"/>
</dbReference>
<dbReference type="Gene3D" id="3.30.465.10">
    <property type="match status" value="1"/>
</dbReference>
<dbReference type="InterPro" id="IPR016166">
    <property type="entry name" value="FAD-bd_PCMH"/>
</dbReference>
<dbReference type="EMBL" id="DTHJ01000088">
    <property type="protein sequence ID" value="HHS62837.1"/>
    <property type="molecule type" value="Genomic_DNA"/>
</dbReference>
<evidence type="ECO:0000256" key="3">
    <source>
        <dbReference type="ARBA" id="ARBA00022827"/>
    </source>
</evidence>
<name>A0A7C6AFF0_UNCW3</name>
<evidence type="ECO:0000256" key="1">
    <source>
        <dbReference type="ARBA" id="ARBA00001974"/>
    </source>
</evidence>
<dbReference type="InterPro" id="IPR051914">
    <property type="entry name" value="FAD-linked_OxidoTrans_Type4"/>
</dbReference>
<feature type="domain" description="FAD-binding PCMH-type" evidence="5">
    <location>
        <begin position="40"/>
        <end position="219"/>
    </location>
</feature>
<dbReference type="InterPro" id="IPR016171">
    <property type="entry name" value="Vanillyl_alc_oxidase_C-sub2"/>
</dbReference>
<accession>A0A7C6AFF0</accession>
<dbReference type="Gene3D" id="1.10.45.10">
    <property type="entry name" value="Vanillyl-alcohol Oxidase, Chain A, domain 4"/>
    <property type="match status" value="1"/>
</dbReference>
<comment type="cofactor">
    <cofactor evidence="1">
        <name>FAD</name>
        <dbReference type="ChEBI" id="CHEBI:57692"/>
    </cofactor>
</comment>
<comment type="caution">
    <text evidence="6">The sequence shown here is derived from an EMBL/GenBank/DDBJ whole genome shotgun (WGS) entry which is preliminary data.</text>
</comment>
<evidence type="ECO:0000259" key="5">
    <source>
        <dbReference type="PROSITE" id="PS51387"/>
    </source>
</evidence>
<dbReference type="Gene3D" id="3.30.70.2190">
    <property type="match status" value="1"/>
</dbReference>
<dbReference type="InterPro" id="IPR036318">
    <property type="entry name" value="FAD-bd_PCMH-like_sf"/>
</dbReference>
<reference evidence="6" key="1">
    <citation type="journal article" date="2020" name="mSystems">
        <title>Genome- and Community-Level Interaction Insights into Carbon Utilization and Element Cycling Functions of Hydrothermarchaeota in Hydrothermal Sediment.</title>
        <authorList>
            <person name="Zhou Z."/>
            <person name="Liu Y."/>
            <person name="Xu W."/>
            <person name="Pan J."/>
            <person name="Luo Z.H."/>
            <person name="Li M."/>
        </authorList>
    </citation>
    <scope>NUCLEOTIDE SEQUENCE [LARGE SCALE GENOMIC DNA]</scope>
    <source>
        <strain evidence="6">SpSt-783</strain>
    </source>
</reference>